<dbReference type="PANTHER" id="PTHR11904">
    <property type="entry name" value="METHYLTHIOADENOSINE/PURINE NUCLEOSIDE PHOSPHORYLASE"/>
    <property type="match status" value="1"/>
</dbReference>
<feature type="binding site" evidence="9">
    <location>
        <position position="112"/>
    </location>
    <ligand>
        <name>phosphate</name>
        <dbReference type="ChEBI" id="CHEBI:43474"/>
    </ligand>
</feature>
<evidence type="ECO:0000256" key="1">
    <source>
        <dbReference type="ARBA" id="ARBA00002678"/>
    </source>
</evidence>
<evidence type="ECO:0000256" key="4">
    <source>
        <dbReference type="ARBA" id="ARBA00011233"/>
    </source>
</evidence>
<evidence type="ECO:0000256" key="9">
    <source>
        <dbReference type="PIRSR" id="PIRSR000477-2"/>
    </source>
</evidence>
<evidence type="ECO:0000256" key="6">
    <source>
        <dbReference type="ARBA" id="ARBA00022679"/>
    </source>
</evidence>
<feature type="binding site" evidence="9">
    <location>
        <position position="214"/>
    </location>
    <ligand>
        <name>phosphate</name>
        <dbReference type="ChEBI" id="CHEBI:43474"/>
    </ligand>
</feature>
<protein>
    <recommendedName>
        <fullName evidence="8">Purine nucleoside phosphorylase</fullName>
        <ecNumber evidence="8">2.4.2.1</ecNumber>
    </recommendedName>
    <alternativeName>
        <fullName evidence="8">Inosine-guanosine phosphorylase</fullName>
    </alternativeName>
</protein>
<feature type="binding site" evidence="9">
    <location>
        <position position="195"/>
    </location>
    <ligand>
        <name>a purine D-ribonucleoside</name>
        <dbReference type="ChEBI" id="CHEBI:142355"/>
    </ligand>
</feature>
<feature type="binding site" evidence="9">
    <location>
        <begin position="80"/>
        <end position="82"/>
    </location>
    <ligand>
        <name>phosphate</name>
        <dbReference type="ChEBI" id="CHEBI:43474"/>
    </ligand>
</feature>
<dbReference type="GO" id="GO:0004731">
    <property type="term" value="F:purine-nucleoside phosphorylase activity"/>
    <property type="evidence" value="ECO:0007669"/>
    <property type="project" value="UniProtKB-EC"/>
</dbReference>
<organism evidence="11 12">
    <name type="scientific">Candidatus Chlorohelix allophototropha</name>
    <dbReference type="NCBI Taxonomy" id="3003348"/>
    <lineage>
        <taxon>Bacteria</taxon>
        <taxon>Bacillati</taxon>
        <taxon>Chloroflexota</taxon>
        <taxon>Chloroflexia</taxon>
        <taxon>Candidatus Chloroheliales</taxon>
        <taxon>Candidatus Chloroheliaceae</taxon>
        <taxon>Candidatus Chlorohelix</taxon>
    </lineage>
</organism>
<dbReference type="NCBIfam" id="NF006054">
    <property type="entry name" value="PRK08202.1"/>
    <property type="match status" value="1"/>
</dbReference>
<dbReference type="Pfam" id="PF01048">
    <property type="entry name" value="PNP_UDP_1"/>
    <property type="match status" value="1"/>
</dbReference>
<comment type="pathway">
    <text evidence="2 8">Purine metabolism; purine nucleoside salvage.</text>
</comment>
<dbReference type="CDD" id="cd09009">
    <property type="entry name" value="PNP-EcPNPII_like"/>
    <property type="match status" value="1"/>
</dbReference>
<comment type="similarity">
    <text evidence="3 8">Belongs to the PNP/MTAP phosphorylase family.</text>
</comment>
<dbReference type="GO" id="GO:0009116">
    <property type="term" value="P:nucleoside metabolic process"/>
    <property type="evidence" value="ECO:0007669"/>
    <property type="project" value="InterPro"/>
</dbReference>
<evidence type="ECO:0000313" key="12">
    <source>
        <dbReference type="Proteomes" id="UP000521676"/>
    </source>
</evidence>
<comment type="function">
    <text evidence="1">The purine nucleoside phosphorylases catalyze the phosphorolytic breakdown of the N-glycosidic bond in the beta-(deoxy)ribonucleoside molecules, with the formation of the corresponding free purine bases and pentose-1-phosphate. Cleaves guanosine, inosine, 2'-deoxyguanosine and 2'-deoxyinosine.</text>
</comment>
<accession>A0A8T7M140</accession>
<comment type="subunit">
    <text evidence="4">Homotrimer.</text>
</comment>
<evidence type="ECO:0000259" key="10">
    <source>
        <dbReference type="Pfam" id="PF01048"/>
    </source>
</evidence>
<evidence type="ECO:0000256" key="2">
    <source>
        <dbReference type="ARBA" id="ARBA00005058"/>
    </source>
</evidence>
<name>A0A8T7M140_9CHLR</name>
<dbReference type="NCBIfam" id="TIGR01700">
    <property type="entry name" value="PNPH"/>
    <property type="match status" value="1"/>
</dbReference>
<dbReference type="NCBIfam" id="TIGR01697">
    <property type="entry name" value="PNPH-PUNA-XAPA"/>
    <property type="match status" value="1"/>
</dbReference>
<feature type="binding site" evidence="9">
    <location>
        <position position="237"/>
    </location>
    <ligand>
        <name>a purine D-ribonucleoside</name>
        <dbReference type="ChEBI" id="CHEBI:142355"/>
    </ligand>
</feature>
<evidence type="ECO:0000256" key="8">
    <source>
        <dbReference type="PIRNR" id="PIRNR000477"/>
    </source>
</evidence>
<comment type="catalytic activity">
    <reaction evidence="7">
        <text>a purine 2'-deoxy-D-ribonucleoside + phosphate = a purine nucleobase + 2-deoxy-alpha-D-ribose 1-phosphate</text>
        <dbReference type="Rhea" id="RHEA:36431"/>
        <dbReference type="ChEBI" id="CHEBI:26386"/>
        <dbReference type="ChEBI" id="CHEBI:43474"/>
        <dbReference type="ChEBI" id="CHEBI:57259"/>
        <dbReference type="ChEBI" id="CHEBI:142361"/>
        <dbReference type="EC" id="2.4.2.1"/>
    </reaction>
</comment>
<evidence type="ECO:0000313" key="11">
    <source>
        <dbReference type="EMBL" id="NWJ46592.1"/>
    </source>
</evidence>
<dbReference type="PROSITE" id="PS01240">
    <property type="entry name" value="PNP_MTAP_2"/>
    <property type="match status" value="1"/>
</dbReference>
<dbReference type="Proteomes" id="UP000521676">
    <property type="component" value="Unassembled WGS sequence"/>
</dbReference>
<dbReference type="InterPro" id="IPR011268">
    <property type="entry name" value="Purine_phosphorylase"/>
</dbReference>
<proteinExistence type="inferred from homology"/>
<dbReference type="EC" id="2.4.2.1" evidence="8"/>
<feature type="binding site" evidence="9">
    <location>
        <position position="29"/>
    </location>
    <ligand>
        <name>phosphate</name>
        <dbReference type="ChEBI" id="CHEBI:43474"/>
    </ligand>
</feature>
<feature type="domain" description="Nucleoside phosphorylase" evidence="10">
    <location>
        <begin position="22"/>
        <end position="271"/>
    </location>
</feature>
<dbReference type="Gene3D" id="3.40.50.1580">
    <property type="entry name" value="Nucleoside phosphorylase domain"/>
    <property type="match status" value="1"/>
</dbReference>
<dbReference type="PIRSF" id="PIRSF000477">
    <property type="entry name" value="PurNPase"/>
    <property type="match status" value="1"/>
</dbReference>
<gene>
    <name evidence="11" type="ORF">HXX08_11990</name>
</gene>
<keyword evidence="5 8" id="KW-0328">Glycosyltransferase</keyword>
<evidence type="ECO:0000256" key="3">
    <source>
        <dbReference type="ARBA" id="ARBA00006751"/>
    </source>
</evidence>
<evidence type="ECO:0000256" key="5">
    <source>
        <dbReference type="ARBA" id="ARBA00022676"/>
    </source>
</evidence>
<dbReference type="InterPro" id="IPR035994">
    <property type="entry name" value="Nucleoside_phosphorylase_sf"/>
</dbReference>
<dbReference type="AlphaFoldDB" id="A0A8T7M140"/>
<dbReference type="InterPro" id="IPR011270">
    <property type="entry name" value="Pur_Nuc_Pase_Ino/Guo-sp"/>
</dbReference>
<dbReference type="InterPro" id="IPR018099">
    <property type="entry name" value="Purine_phosphorylase-2_CS"/>
</dbReference>
<feature type="binding site" evidence="9">
    <location>
        <position position="60"/>
    </location>
    <ligand>
        <name>phosphate</name>
        <dbReference type="ChEBI" id="CHEBI:43474"/>
    </ligand>
</feature>
<keyword evidence="6 8" id="KW-0808">Transferase</keyword>
<dbReference type="SUPFAM" id="SSF53167">
    <property type="entry name" value="Purine and uridine phosphorylases"/>
    <property type="match status" value="1"/>
</dbReference>
<sequence>MYEKAEAATDFLRKVLEDRLSKVAIVLGSGLGALADELTDQVAIPYRQIPFFSQSTVEGHAGQLVAGKLEGIPIIAMQGRLHTYEGYDMATVTFPVRVLKALGVDILILTNAAGGLNPSYQAGDLMGLNDHIFLPGMVGNNPLRGFNDERLGTRFPAINRVYPPEFLDIAVEEAEKLEINFHRGVYIMLTGPNFETPAELRFLRGIGADAVGMSTVPEVIVAAHSGMRVLGISTITNMATGAPGVEPNHLEVLEVGKQAGPRLAKLIKNIIPRLLESSNQG</sequence>
<reference evidence="11 12" key="1">
    <citation type="submission" date="2020-06" db="EMBL/GenBank/DDBJ databases">
        <title>Anoxygenic phototrophic Chloroflexota member uses a Type I reaction center.</title>
        <authorList>
            <person name="Tsuji J.M."/>
            <person name="Shaw N.A."/>
            <person name="Nagashima S."/>
            <person name="Venkiteswaran J."/>
            <person name="Schiff S.L."/>
            <person name="Hanada S."/>
            <person name="Tank M."/>
            <person name="Neufeld J.D."/>
        </authorList>
    </citation>
    <scope>NUCLEOTIDE SEQUENCE [LARGE SCALE GENOMIC DNA]</scope>
    <source>
        <strain evidence="11">L227-S17</strain>
    </source>
</reference>
<evidence type="ECO:0000256" key="7">
    <source>
        <dbReference type="ARBA" id="ARBA00048556"/>
    </source>
</evidence>
<dbReference type="PANTHER" id="PTHR11904:SF9">
    <property type="entry name" value="PURINE NUCLEOSIDE PHOSPHORYLASE-RELATED"/>
    <property type="match status" value="1"/>
</dbReference>
<dbReference type="InterPro" id="IPR000845">
    <property type="entry name" value="Nucleoside_phosphorylase_d"/>
</dbReference>
<dbReference type="EMBL" id="JACATZ010000001">
    <property type="protein sequence ID" value="NWJ46592.1"/>
    <property type="molecule type" value="Genomic_DNA"/>
</dbReference>
<dbReference type="GO" id="GO:0005737">
    <property type="term" value="C:cytoplasm"/>
    <property type="evidence" value="ECO:0007669"/>
    <property type="project" value="TreeGrafter"/>
</dbReference>
<comment type="caution">
    <text evidence="11">The sequence shown here is derived from an EMBL/GenBank/DDBJ whole genome shotgun (WGS) entry which is preliminary data.</text>
</comment>